<dbReference type="Gene3D" id="3.40.50.300">
    <property type="entry name" value="P-loop containing nucleotide triphosphate hydrolases"/>
    <property type="match status" value="2"/>
</dbReference>
<dbReference type="GO" id="GO:0016887">
    <property type="term" value="F:ATP hydrolysis activity"/>
    <property type="evidence" value="ECO:0007669"/>
    <property type="project" value="InterPro"/>
</dbReference>
<keyword evidence="6" id="KW-1133">Transmembrane helix</keyword>
<dbReference type="PROSITE" id="PS50893">
    <property type="entry name" value="ABC_TRANSPORTER_2"/>
    <property type="match status" value="2"/>
</dbReference>
<dbReference type="InterPro" id="IPR027417">
    <property type="entry name" value="P-loop_NTPase"/>
</dbReference>
<dbReference type="InterPro" id="IPR003593">
    <property type="entry name" value="AAA+_ATPase"/>
</dbReference>
<dbReference type="InterPro" id="IPR050173">
    <property type="entry name" value="ABC_transporter_C-like"/>
</dbReference>
<evidence type="ECO:0000256" key="5">
    <source>
        <dbReference type="ARBA" id="ARBA00022840"/>
    </source>
</evidence>
<evidence type="ECO:0000259" key="8">
    <source>
        <dbReference type="PROSITE" id="PS50893"/>
    </source>
</evidence>
<evidence type="ECO:0000313" key="10">
    <source>
        <dbReference type="Proteomes" id="UP000887566"/>
    </source>
</evidence>
<keyword evidence="10" id="KW-1185">Reference proteome</keyword>
<dbReference type="PROSITE" id="PS00211">
    <property type="entry name" value="ABC_TRANSPORTER_1"/>
    <property type="match status" value="1"/>
</dbReference>
<keyword evidence="7" id="KW-0472">Membrane</keyword>
<dbReference type="GO" id="GO:0016020">
    <property type="term" value="C:membrane"/>
    <property type="evidence" value="ECO:0007669"/>
    <property type="project" value="UniProtKB-SubCell"/>
</dbReference>
<accession>A0A914WMG7</accession>
<evidence type="ECO:0000256" key="6">
    <source>
        <dbReference type="ARBA" id="ARBA00022989"/>
    </source>
</evidence>
<keyword evidence="2" id="KW-0813">Transport</keyword>
<dbReference type="InterPro" id="IPR036640">
    <property type="entry name" value="ABC1_TM_sf"/>
</dbReference>
<proteinExistence type="predicted"/>
<keyword evidence="3" id="KW-0812">Transmembrane</keyword>
<dbReference type="PROSITE" id="PS50929">
    <property type="entry name" value="ABC_TM1F"/>
    <property type="match status" value="1"/>
</dbReference>
<organism evidence="10 11">
    <name type="scientific">Plectus sambesii</name>
    <dbReference type="NCBI Taxonomy" id="2011161"/>
    <lineage>
        <taxon>Eukaryota</taxon>
        <taxon>Metazoa</taxon>
        <taxon>Ecdysozoa</taxon>
        <taxon>Nematoda</taxon>
        <taxon>Chromadorea</taxon>
        <taxon>Plectida</taxon>
        <taxon>Plectina</taxon>
        <taxon>Plectoidea</taxon>
        <taxon>Plectidae</taxon>
        <taxon>Plectus</taxon>
    </lineage>
</organism>
<dbReference type="GO" id="GO:0140359">
    <property type="term" value="F:ABC-type transporter activity"/>
    <property type="evidence" value="ECO:0007669"/>
    <property type="project" value="InterPro"/>
</dbReference>
<feature type="domain" description="ABC transmembrane type-1" evidence="9">
    <location>
        <begin position="42"/>
        <end position="103"/>
    </location>
</feature>
<dbReference type="GO" id="GO:0005524">
    <property type="term" value="F:ATP binding"/>
    <property type="evidence" value="ECO:0007669"/>
    <property type="project" value="UniProtKB-KW"/>
</dbReference>
<protein>
    <submittedName>
        <fullName evidence="11">Uncharacterized protein</fullName>
    </submittedName>
</protein>
<evidence type="ECO:0000256" key="3">
    <source>
        <dbReference type="ARBA" id="ARBA00022692"/>
    </source>
</evidence>
<dbReference type="SUPFAM" id="SSF52540">
    <property type="entry name" value="P-loop containing nucleoside triphosphate hydrolases"/>
    <property type="match status" value="2"/>
</dbReference>
<keyword evidence="5" id="KW-0067">ATP-binding</keyword>
<dbReference type="InterPro" id="IPR017871">
    <property type="entry name" value="ABC_transporter-like_CS"/>
</dbReference>
<dbReference type="Proteomes" id="UP000887566">
    <property type="component" value="Unplaced"/>
</dbReference>
<feature type="domain" description="ABC transporter" evidence="8">
    <location>
        <begin position="288"/>
        <end position="512"/>
    </location>
</feature>
<dbReference type="WBParaSite" id="PSAMB.scaffold4291size15087.g23948.t1">
    <property type="protein sequence ID" value="PSAMB.scaffold4291size15087.g23948.t1"/>
    <property type="gene ID" value="PSAMB.scaffold4291size15087.g23948"/>
</dbReference>
<reference evidence="11" key="1">
    <citation type="submission" date="2022-11" db="UniProtKB">
        <authorList>
            <consortium name="WormBaseParasite"/>
        </authorList>
    </citation>
    <scope>IDENTIFICATION</scope>
</reference>
<sequence length="520" mass="59132">MLSLVNFFVIEQLIETMTKNSTRKYEDRSANAGEMKLQKVCEFIDYIRVAKLCGWEDYFLRQFEKQRSEETRNLKWRLFFESVGRVLFTVSPFMVSVSILVVGEMGLGDDAFVGRISYAPQRCWLENETIRNNILFGKSFEEHHYNQVINACGLTSDFLLLPDLTMVVQNGANLSGGQRQRVSLARAVYQDAPVIVLDDFLSAVDQNLCQTIISSLFSPGGLLANKSVLIASGSTKSLPRCTTCYWLEDYKLVKLDKQQFDIRQNAIESFSSASPTTIDSETPNTESSMKDTIARYPFQDENILHAIDLVVEEGQRCAVIGRTGSGKSSLTLALMNCLLPNSGTFNHQADFFEQMSFIPQECIQLTGSLRDTVDPYHRSDDESIIKALKLVKMWSHIRRLPNQFDCMLEENDSRISIGQRQLLAIARVLLENRKYLILDEATASVDDDTRDQIKELVDNHFANKTIIEVTHRIKDTLNADIVVLMESGKVVERGRPKVMLNDARTTYSSLWQKNFCHDSR</sequence>
<dbReference type="InterPro" id="IPR011527">
    <property type="entry name" value="ABC1_TM_dom"/>
</dbReference>
<dbReference type="PANTHER" id="PTHR24223">
    <property type="entry name" value="ATP-BINDING CASSETTE SUB-FAMILY C"/>
    <property type="match status" value="1"/>
</dbReference>
<dbReference type="SMART" id="SM00382">
    <property type="entry name" value="AAA"/>
    <property type="match status" value="2"/>
</dbReference>
<keyword evidence="4" id="KW-0547">Nucleotide-binding</keyword>
<evidence type="ECO:0000256" key="1">
    <source>
        <dbReference type="ARBA" id="ARBA00004370"/>
    </source>
</evidence>
<dbReference type="InterPro" id="IPR003439">
    <property type="entry name" value="ABC_transporter-like_ATP-bd"/>
</dbReference>
<feature type="domain" description="ABC transporter" evidence="8">
    <location>
        <begin position="44"/>
        <end position="274"/>
    </location>
</feature>
<comment type="subcellular location">
    <subcellularLocation>
        <location evidence="1">Membrane</location>
    </subcellularLocation>
</comment>
<dbReference type="Pfam" id="PF00005">
    <property type="entry name" value="ABC_tran"/>
    <property type="match status" value="2"/>
</dbReference>
<dbReference type="AlphaFoldDB" id="A0A914WMG7"/>
<name>A0A914WMG7_9BILA</name>
<evidence type="ECO:0000256" key="4">
    <source>
        <dbReference type="ARBA" id="ARBA00022741"/>
    </source>
</evidence>
<evidence type="ECO:0000313" key="11">
    <source>
        <dbReference type="WBParaSite" id="PSAMB.scaffold4291size15087.g23948.t1"/>
    </source>
</evidence>
<evidence type="ECO:0000256" key="7">
    <source>
        <dbReference type="ARBA" id="ARBA00023136"/>
    </source>
</evidence>
<evidence type="ECO:0000256" key="2">
    <source>
        <dbReference type="ARBA" id="ARBA00022448"/>
    </source>
</evidence>
<evidence type="ECO:0000259" key="9">
    <source>
        <dbReference type="PROSITE" id="PS50929"/>
    </source>
</evidence>
<dbReference type="SUPFAM" id="SSF90123">
    <property type="entry name" value="ABC transporter transmembrane region"/>
    <property type="match status" value="1"/>
</dbReference>